<name>A0ACB9GUC1_9ASTR</name>
<comment type="caution">
    <text evidence="1">The sequence shown here is derived from an EMBL/GenBank/DDBJ whole genome shotgun (WGS) entry which is preliminary data.</text>
</comment>
<gene>
    <name evidence="1" type="ORF">L1987_40482</name>
</gene>
<reference evidence="2" key="1">
    <citation type="journal article" date="2022" name="Mol. Ecol. Resour.">
        <title>The genomes of chicory, endive, great burdock and yacon provide insights into Asteraceae palaeo-polyploidization history and plant inulin production.</title>
        <authorList>
            <person name="Fan W."/>
            <person name="Wang S."/>
            <person name="Wang H."/>
            <person name="Wang A."/>
            <person name="Jiang F."/>
            <person name="Liu H."/>
            <person name="Zhao H."/>
            <person name="Xu D."/>
            <person name="Zhang Y."/>
        </authorList>
    </citation>
    <scope>NUCLEOTIDE SEQUENCE [LARGE SCALE GENOMIC DNA]</scope>
    <source>
        <strain evidence="2">cv. Yunnan</strain>
    </source>
</reference>
<protein>
    <submittedName>
        <fullName evidence="1">Uncharacterized protein</fullName>
    </submittedName>
</protein>
<dbReference type="EMBL" id="CM042030">
    <property type="protein sequence ID" value="KAI3786646.1"/>
    <property type="molecule type" value="Genomic_DNA"/>
</dbReference>
<keyword evidence="2" id="KW-1185">Reference proteome</keyword>
<reference evidence="1 2" key="2">
    <citation type="journal article" date="2022" name="Mol. Ecol. Resour.">
        <title>The genomes of chicory, endive, great burdock and yacon provide insights into Asteraceae paleo-polyploidization history and plant inulin production.</title>
        <authorList>
            <person name="Fan W."/>
            <person name="Wang S."/>
            <person name="Wang H."/>
            <person name="Wang A."/>
            <person name="Jiang F."/>
            <person name="Liu H."/>
            <person name="Zhao H."/>
            <person name="Xu D."/>
            <person name="Zhang Y."/>
        </authorList>
    </citation>
    <scope>NUCLEOTIDE SEQUENCE [LARGE SCALE GENOMIC DNA]</scope>
    <source>
        <strain evidence="2">cv. Yunnan</strain>
        <tissue evidence="1">Leaves</tissue>
    </source>
</reference>
<proteinExistence type="predicted"/>
<evidence type="ECO:0000313" key="2">
    <source>
        <dbReference type="Proteomes" id="UP001056120"/>
    </source>
</evidence>
<dbReference type="Proteomes" id="UP001056120">
    <property type="component" value="Linkage Group LG13"/>
</dbReference>
<accession>A0ACB9GUC1</accession>
<sequence length="497" mass="55650">MQESHSNQPYYWTSTQHTDPSLYLGDVSQFSVQTPEFAYNSSSSSVSFSQSGSPGSFQPDPYHSPDYSYPSQSGFNDLQVRLSEIEAMLGTDQDFEESLEYGTDNMNPNNKEYRIMELEDIIARGDLKEGLLACAKAVAESDTVTAERLISMLRPLVSVSGEPVQRLGAYMLEGLVARLSSSGSFIYKALRCKELTGDELFSYMLLLYDACPYFKFGYLSANGTIAEATKNEDRIHIIDFQIAQGGQWVTLIKALAARPGGPPSLRITGIDDSRNAFARGGGLNIVGQRLTKLAELCKVPFEFHGVPVSGSDIEIQHLRVLPGEALAVNCAFVLHHIPDESVDPQNHRDRLLRLIKSLSPKVVTLIEQEANVNTAKFFHRFQEAFSYYSAMFESIDATLLTDHQERINVEQHCLAGEIVNILACEGAEREERHELLGKWRSRFTMAGFSPYPLSSYVNTTMKTLLENYCDKYRLEERDGALFLGWVNRDLVSSCAWK</sequence>
<organism evidence="1 2">
    <name type="scientific">Smallanthus sonchifolius</name>
    <dbReference type="NCBI Taxonomy" id="185202"/>
    <lineage>
        <taxon>Eukaryota</taxon>
        <taxon>Viridiplantae</taxon>
        <taxon>Streptophyta</taxon>
        <taxon>Embryophyta</taxon>
        <taxon>Tracheophyta</taxon>
        <taxon>Spermatophyta</taxon>
        <taxon>Magnoliopsida</taxon>
        <taxon>eudicotyledons</taxon>
        <taxon>Gunneridae</taxon>
        <taxon>Pentapetalae</taxon>
        <taxon>asterids</taxon>
        <taxon>campanulids</taxon>
        <taxon>Asterales</taxon>
        <taxon>Asteraceae</taxon>
        <taxon>Asteroideae</taxon>
        <taxon>Heliantheae alliance</taxon>
        <taxon>Millerieae</taxon>
        <taxon>Smallanthus</taxon>
    </lineage>
</organism>
<evidence type="ECO:0000313" key="1">
    <source>
        <dbReference type="EMBL" id="KAI3786646.1"/>
    </source>
</evidence>